<keyword evidence="4" id="KW-0645">Protease</keyword>
<feature type="domain" description="Peptidase S1" evidence="3">
    <location>
        <begin position="22"/>
        <end position="356"/>
    </location>
</feature>
<evidence type="ECO:0000259" key="3">
    <source>
        <dbReference type="PROSITE" id="PS50240"/>
    </source>
</evidence>
<dbReference type="InterPro" id="IPR043504">
    <property type="entry name" value="Peptidase_S1_PA_chymotrypsin"/>
</dbReference>
<feature type="chain" id="PRO_5043839992" evidence="2">
    <location>
        <begin position="22"/>
        <end position="514"/>
    </location>
</feature>
<feature type="signal peptide" evidence="2">
    <location>
        <begin position="1"/>
        <end position="21"/>
    </location>
</feature>
<dbReference type="InterPro" id="IPR001254">
    <property type="entry name" value="Trypsin_dom"/>
</dbReference>
<dbReference type="PRINTS" id="PR00722">
    <property type="entry name" value="CHYMOTRYPSIN"/>
</dbReference>
<dbReference type="GO" id="GO:0006508">
    <property type="term" value="P:proteolysis"/>
    <property type="evidence" value="ECO:0007669"/>
    <property type="project" value="UniProtKB-KW"/>
</dbReference>
<dbReference type="Gene3D" id="2.40.10.10">
    <property type="entry name" value="Trypsin-like serine proteases"/>
    <property type="match status" value="1"/>
</dbReference>
<proteinExistence type="predicted"/>
<evidence type="ECO:0000313" key="4">
    <source>
        <dbReference type="EMBL" id="XAG86828.1"/>
    </source>
</evidence>
<accession>A0AAU6VKS9</accession>
<sequence>MKRTLLSLTMSTLLISANVHAVAYGEDVLTSEYQDHTVRFEVFYPSDGGDKNKTTCGGLLIAGQYILTAGHCIGTRIETQDDENKRYDWYVDNGAESEITVFQGIEVDTPNRTTLKYSVIDIDTTSADHDVIDAAWREEYEFVKNQHPEFDWGQMEWLLTQRTGKPKAHRHQDIGLIKLEKAIPQMTHAAIVAAFDPIEQTFRISDRISDEQRFTFKGWGRMQNSQSATTMQKTELIWRYTGGTEEFGGEGGWVNAATYAPNFAKQRAEGTPPVESCTDNTHNCFYGKTDFFPLFPTRKASLPLSGDSGTPLMLDSNQVIAIAKSTHGHLNPEFTMFTHVGHYIPLLIDRIDTLAAPASIQEVFEVEVEFEGSIEQSGLTWEQLELEPITTSFVVQNLTKETLTLKPFFQGNNVEVTVKGCENETLQPSQFCEMTVSMNGLGSTVLHFGDNRNTEMPISLSIKEIVNPDENNGDNPDENNGDGGGGGDTGSSGGSMGLFSLLLMVVLRTMRQQR</sequence>
<dbReference type="AlphaFoldDB" id="A0AAU6VKS9"/>
<evidence type="ECO:0000256" key="2">
    <source>
        <dbReference type="SAM" id="SignalP"/>
    </source>
</evidence>
<dbReference type="NCBIfam" id="TIGR03501">
    <property type="entry name" value="GlyGly_CTERM"/>
    <property type="match status" value="1"/>
</dbReference>
<dbReference type="InterPro" id="IPR009003">
    <property type="entry name" value="Peptidase_S1_PA"/>
</dbReference>
<dbReference type="SMART" id="SM00020">
    <property type="entry name" value="Tryp_SPc"/>
    <property type="match status" value="1"/>
</dbReference>
<dbReference type="PROSITE" id="PS50240">
    <property type="entry name" value="TRYPSIN_DOM"/>
    <property type="match status" value="1"/>
</dbReference>
<evidence type="ECO:0000256" key="1">
    <source>
        <dbReference type="SAM" id="MobiDB-lite"/>
    </source>
</evidence>
<dbReference type="SUPFAM" id="SSF50494">
    <property type="entry name" value="Trypsin-like serine proteases"/>
    <property type="match status" value="1"/>
</dbReference>
<gene>
    <name evidence="4" type="ORF">MRM63_18495</name>
</gene>
<feature type="compositionally biased region" description="Gly residues" evidence="1">
    <location>
        <begin position="481"/>
        <end position="492"/>
    </location>
</feature>
<dbReference type="GO" id="GO:0004252">
    <property type="term" value="F:serine-type endopeptidase activity"/>
    <property type="evidence" value="ECO:0007669"/>
    <property type="project" value="InterPro"/>
</dbReference>
<dbReference type="Pfam" id="PF00089">
    <property type="entry name" value="Trypsin"/>
    <property type="match status" value="1"/>
</dbReference>
<organism evidence="4">
    <name type="scientific">bacterium 19MO03SA05</name>
    <dbReference type="NCBI Taxonomy" id="2920620"/>
    <lineage>
        <taxon>Bacteria</taxon>
    </lineage>
</organism>
<keyword evidence="4" id="KW-0378">Hydrolase</keyword>
<protein>
    <submittedName>
        <fullName evidence="4">Trypsin-like serine protease</fullName>
        <ecNumber evidence="4">3.4.21.-</ecNumber>
    </submittedName>
</protein>
<keyword evidence="2" id="KW-0732">Signal</keyword>
<dbReference type="InterPro" id="IPR020008">
    <property type="entry name" value="GlyGly_CTERM"/>
</dbReference>
<dbReference type="InterPro" id="IPR018114">
    <property type="entry name" value="TRYPSIN_HIS"/>
</dbReference>
<reference evidence="4" key="1">
    <citation type="submission" date="2022-03" db="EMBL/GenBank/DDBJ databases">
        <title>Sea Food Isolates.</title>
        <authorList>
            <person name="Li c."/>
        </authorList>
    </citation>
    <scope>NUCLEOTIDE SEQUENCE</scope>
    <source>
        <strain evidence="4">19MO03SA05</strain>
        <plasmid evidence="4">pSP19M00231</plasmid>
    </source>
</reference>
<feature type="compositionally biased region" description="Acidic residues" evidence="1">
    <location>
        <begin position="471"/>
        <end position="480"/>
    </location>
</feature>
<keyword evidence="4" id="KW-0614">Plasmid</keyword>
<name>A0AAU6VKS9_UNCXX</name>
<dbReference type="EC" id="3.4.21.-" evidence="4"/>
<geneLocation type="plasmid" evidence="4">
    <name>pSP19M00231</name>
</geneLocation>
<dbReference type="InterPro" id="IPR001314">
    <property type="entry name" value="Peptidase_S1A"/>
</dbReference>
<dbReference type="PROSITE" id="PS00134">
    <property type="entry name" value="TRYPSIN_HIS"/>
    <property type="match status" value="1"/>
</dbReference>
<feature type="region of interest" description="Disordered" evidence="1">
    <location>
        <begin position="466"/>
        <end position="492"/>
    </location>
</feature>
<dbReference type="EMBL" id="CP095352">
    <property type="protein sequence ID" value="XAG86828.1"/>
    <property type="molecule type" value="Genomic_DNA"/>
</dbReference>